<proteinExistence type="inferred from homology"/>
<dbReference type="InterPro" id="IPR036375">
    <property type="entry name" value="Hemopexin-like_dom_sf"/>
</dbReference>
<dbReference type="InterPro" id="IPR021158">
    <property type="entry name" value="Pept_M10A_Zn_BS"/>
</dbReference>
<feature type="binding site" evidence="20">
    <location>
        <position position="180"/>
    </location>
    <ligand>
        <name>Ca(2+)</name>
        <dbReference type="ChEBI" id="CHEBI:29108"/>
        <label>3</label>
    </ligand>
</feature>
<keyword evidence="15 21" id="KW-1015">Disulfide bond</keyword>
<keyword evidence="9" id="KW-0378">Hydrolase</keyword>
<dbReference type="SUPFAM" id="SSF55486">
    <property type="entry name" value="Metalloproteases ('zincins'), catalytic domain"/>
    <property type="match status" value="1"/>
</dbReference>
<name>A0AAV7NEA4_PLEWA</name>
<feature type="binding site" evidence="20">
    <location>
        <position position="333"/>
    </location>
    <ligand>
        <name>Ca(2+)</name>
        <dbReference type="ChEBI" id="CHEBI:29108"/>
        <label>5</label>
    </ligand>
</feature>
<dbReference type="GO" id="GO:0006508">
    <property type="term" value="P:proteolysis"/>
    <property type="evidence" value="ECO:0007669"/>
    <property type="project" value="UniProtKB-KW"/>
</dbReference>
<dbReference type="InterPro" id="IPR006026">
    <property type="entry name" value="Peptidase_Metallo"/>
</dbReference>
<evidence type="ECO:0000256" key="24">
    <source>
        <dbReference type="PROSITE-ProRule" id="PRU01011"/>
    </source>
</evidence>
<dbReference type="Pfam" id="PF01471">
    <property type="entry name" value="PG_binding_1"/>
    <property type="match status" value="1"/>
</dbReference>
<keyword evidence="14" id="KW-0865">Zymogen</keyword>
<feature type="binding site" evidence="20">
    <location>
        <position position="170"/>
    </location>
    <ligand>
        <name>Zn(2+)</name>
        <dbReference type="ChEBI" id="CHEBI:29105"/>
        <label>1</label>
    </ligand>
</feature>
<evidence type="ECO:0000256" key="3">
    <source>
        <dbReference type="ARBA" id="ARBA00022525"/>
    </source>
</evidence>
<keyword evidence="6 19" id="KW-0479">Metal-binding</keyword>
<evidence type="ECO:0000256" key="6">
    <source>
        <dbReference type="ARBA" id="ARBA00022723"/>
    </source>
</evidence>
<feature type="binding site" evidence="20">
    <location>
        <position position="124"/>
    </location>
    <ligand>
        <name>Ca(2+)</name>
        <dbReference type="ChEBI" id="CHEBI:29108"/>
        <label>1</label>
    </ligand>
</feature>
<evidence type="ECO:0000256" key="7">
    <source>
        <dbReference type="ARBA" id="ARBA00022729"/>
    </source>
</evidence>
<evidence type="ECO:0000313" key="27">
    <source>
        <dbReference type="EMBL" id="KAJ1113499.1"/>
    </source>
</evidence>
<dbReference type="PANTHER" id="PTHR10201:SF151">
    <property type="entry name" value="INTERSTITIAL COLLAGENASE"/>
    <property type="match status" value="1"/>
</dbReference>
<dbReference type="GO" id="GO:0004222">
    <property type="term" value="F:metalloendopeptidase activity"/>
    <property type="evidence" value="ECO:0007669"/>
    <property type="project" value="UniProtKB-EC"/>
</dbReference>
<comment type="caution">
    <text evidence="27">The sequence shown here is derived from an EMBL/GenBank/DDBJ whole genome shotgun (WGS) entry which is preliminary data.</text>
</comment>
<feature type="binding site" evidence="20">
    <location>
        <position position="183"/>
    </location>
    <ligand>
        <name>Zn(2+)</name>
        <dbReference type="ChEBI" id="CHEBI:29105"/>
        <label>1</label>
    </ligand>
</feature>
<feature type="binding site" evidence="20">
    <location>
        <position position="198"/>
    </location>
    <ligand>
        <name>Ca(2+)</name>
        <dbReference type="ChEBI" id="CHEBI:29108"/>
        <label>3</label>
    </ligand>
</feature>
<dbReference type="InterPro" id="IPR000585">
    <property type="entry name" value="Hemopexin-like_dom"/>
</dbReference>
<evidence type="ECO:0000256" key="4">
    <source>
        <dbReference type="ARBA" id="ARBA00022530"/>
    </source>
</evidence>
<dbReference type="InterPro" id="IPR024079">
    <property type="entry name" value="MetalloPept_cat_dom_sf"/>
</dbReference>
<dbReference type="EMBL" id="JANPWB010000012">
    <property type="protein sequence ID" value="KAJ1113499.1"/>
    <property type="molecule type" value="Genomic_DNA"/>
</dbReference>
<keyword evidence="3" id="KW-0964">Secreted</keyword>
<feature type="binding site" evidence="20">
    <location>
        <position position="168"/>
    </location>
    <ligand>
        <name>Zn(2+)</name>
        <dbReference type="ChEBI" id="CHEBI:29105"/>
        <label>1</label>
    </ligand>
</feature>
<feature type="binding site" evidence="20">
    <location>
        <position position="158"/>
    </location>
    <ligand>
        <name>Ca(2+)</name>
        <dbReference type="ChEBI" id="CHEBI:29108"/>
        <label>2</label>
    </ligand>
</feature>
<feature type="active site" evidence="18">
    <location>
        <position position="219"/>
    </location>
</feature>
<dbReference type="PRINTS" id="PR00138">
    <property type="entry name" value="MATRIXIN"/>
</dbReference>
<dbReference type="InterPro" id="IPR036365">
    <property type="entry name" value="PGBD-like_sf"/>
</dbReference>
<dbReference type="SUPFAM" id="SSF50923">
    <property type="entry name" value="Hemopexin-like domain"/>
    <property type="match status" value="1"/>
</dbReference>
<feature type="repeat" description="Hemopexin" evidence="24">
    <location>
        <begin position="327"/>
        <end position="373"/>
    </location>
</feature>
<accession>A0AAV7NEA4</accession>
<evidence type="ECO:0000256" key="22">
    <source>
        <dbReference type="PIRSR" id="PIRSR621190-4"/>
    </source>
</evidence>
<evidence type="ECO:0000256" key="1">
    <source>
        <dbReference type="ARBA" id="ARBA00004498"/>
    </source>
</evidence>
<evidence type="ECO:0000256" key="13">
    <source>
        <dbReference type="ARBA" id="ARBA00023105"/>
    </source>
</evidence>
<feature type="domain" description="Peptidase metallopeptidase" evidence="26">
    <location>
        <begin position="105"/>
        <end position="264"/>
    </location>
</feature>
<evidence type="ECO:0000256" key="11">
    <source>
        <dbReference type="ARBA" id="ARBA00022837"/>
    </source>
</evidence>
<feature type="binding site" evidence="20">
    <location>
        <position position="236"/>
    </location>
    <ligand>
        <name>Zn(2+)</name>
        <dbReference type="ChEBI" id="CHEBI:29105"/>
        <label>2</label>
        <note>catalytic</note>
    </ligand>
</feature>
<dbReference type="PROSITE" id="PS00546">
    <property type="entry name" value="CYSTEINE_SWITCH"/>
    <property type="match status" value="1"/>
</dbReference>
<feature type="binding site" evidence="20">
    <location>
        <position position="175"/>
    </location>
    <ligand>
        <name>Ca(2+)</name>
        <dbReference type="ChEBI" id="CHEBI:29108"/>
        <label>3</label>
    </ligand>
</feature>
<feature type="binding site" evidence="19">
    <location>
        <position position="222"/>
    </location>
    <ligand>
        <name>Zn(2+)</name>
        <dbReference type="ChEBI" id="CHEBI:29105"/>
        <label>2</label>
        <note>catalytic</note>
    </ligand>
</feature>
<feature type="disulfide bond" evidence="21">
    <location>
        <begin position="280"/>
        <end position="467"/>
    </location>
</feature>
<dbReference type="GO" id="GO:0030198">
    <property type="term" value="P:extracellular matrix organization"/>
    <property type="evidence" value="ECO:0007669"/>
    <property type="project" value="TreeGrafter"/>
</dbReference>
<dbReference type="EC" id="3.4.24.7" evidence="17"/>
<feature type="binding site" evidence="20">
    <location>
        <position position="287"/>
    </location>
    <ligand>
        <name>Ca(2+)</name>
        <dbReference type="ChEBI" id="CHEBI:29108"/>
        <label>4</label>
    </ligand>
</feature>
<feature type="short sequence motif" description="Cysteine switch" evidence="23">
    <location>
        <begin position="90"/>
        <end position="97"/>
    </location>
</feature>
<keyword evidence="13" id="KW-0177">Collagen degradation</keyword>
<dbReference type="GO" id="GO:0030574">
    <property type="term" value="P:collagen catabolic process"/>
    <property type="evidence" value="ECO:0007669"/>
    <property type="project" value="UniProtKB-KW"/>
</dbReference>
<keyword evidence="4" id="KW-0272">Extracellular matrix</keyword>
<evidence type="ECO:0000256" key="18">
    <source>
        <dbReference type="PIRSR" id="PIRSR001191-1"/>
    </source>
</evidence>
<feature type="binding site" evidence="19">
    <location>
        <position position="218"/>
    </location>
    <ligand>
        <name>Zn(2+)</name>
        <dbReference type="ChEBI" id="CHEBI:29105"/>
        <label>2</label>
        <note>catalytic</note>
    </ligand>
</feature>
<reference evidence="27" key="1">
    <citation type="journal article" date="2022" name="bioRxiv">
        <title>Sequencing and chromosome-scale assembly of the giantPleurodeles waltlgenome.</title>
        <authorList>
            <person name="Brown T."/>
            <person name="Elewa A."/>
            <person name="Iarovenko S."/>
            <person name="Subramanian E."/>
            <person name="Araus A.J."/>
            <person name="Petzold A."/>
            <person name="Susuki M."/>
            <person name="Suzuki K.-i.T."/>
            <person name="Hayashi T."/>
            <person name="Toyoda A."/>
            <person name="Oliveira C."/>
            <person name="Osipova E."/>
            <person name="Leigh N.D."/>
            <person name="Simon A."/>
            <person name="Yun M.H."/>
        </authorList>
    </citation>
    <scope>NUCLEOTIDE SEQUENCE</scope>
    <source>
        <strain evidence="27">20211129_DDA</strain>
        <tissue evidence="27">Liver</tissue>
    </source>
</reference>
<dbReference type="GO" id="GO:0031012">
    <property type="term" value="C:extracellular matrix"/>
    <property type="evidence" value="ECO:0007669"/>
    <property type="project" value="InterPro"/>
</dbReference>
<dbReference type="PANTHER" id="PTHR10201">
    <property type="entry name" value="MATRIX METALLOPROTEINASE"/>
    <property type="match status" value="1"/>
</dbReference>
<comment type="similarity">
    <text evidence="2">Belongs to the peptidase M10A family.</text>
</comment>
<dbReference type="CDD" id="cd00094">
    <property type="entry name" value="HX"/>
    <property type="match status" value="1"/>
</dbReference>
<evidence type="ECO:0000256" key="19">
    <source>
        <dbReference type="PIRSR" id="PIRSR001191-2"/>
    </source>
</evidence>
<evidence type="ECO:0000256" key="20">
    <source>
        <dbReference type="PIRSR" id="PIRSR621190-2"/>
    </source>
</evidence>
<dbReference type="PROSITE" id="PS51642">
    <property type="entry name" value="HEMOPEXIN_2"/>
    <property type="match status" value="4"/>
</dbReference>
<feature type="binding site" evidence="20">
    <location>
        <position position="176"/>
    </location>
    <ligand>
        <name>Ca(2+)</name>
        <dbReference type="ChEBI" id="CHEBI:29108"/>
        <label>3</label>
    </ligand>
</feature>
<dbReference type="InterPro" id="IPR033739">
    <property type="entry name" value="M10A_MMP"/>
</dbReference>
<evidence type="ECO:0000256" key="15">
    <source>
        <dbReference type="ARBA" id="ARBA00023157"/>
    </source>
</evidence>
<keyword evidence="10 19" id="KW-0862">Zinc</keyword>
<gene>
    <name evidence="27" type="ORF">NDU88_001741</name>
</gene>
<keyword evidence="12" id="KW-0482">Metalloprotease</keyword>
<evidence type="ECO:0000256" key="14">
    <source>
        <dbReference type="ARBA" id="ARBA00023145"/>
    </source>
</evidence>
<evidence type="ECO:0000259" key="26">
    <source>
        <dbReference type="SMART" id="SM00235"/>
    </source>
</evidence>
<evidence type="ECO:0000256" key="17">
    <source>
        <dbReference type="ARBA" id="ARBA00038924"/>
    </source>
</evidence>
<feature type="binding site" evidence="20">
    <location>
        <position position="201"/>
    </location>
    <ligand>
        <name>Ca(2+)</name>
        <dbReference type="ChEBI" id="CHEBI:29108"/>
        <label>1</label>
    </ligand>
</feature>
<feature type="modified residue" description="Phosphotyrosine; by PKDCC" evidence="22">
    <location>
        <position position="362"/>
    </location>
</feature>
<keyword evidence="8" id="KW-0677">Repeat</keyword>
<dbReference type="InterPro" id="IPR002477">
    <property type="entry name" value="Peptidoglycan-bd-like"/>
</dbReference>
<dbReference type="Proteomes" id="UP001066276">
    <property type="component" value="Chromosome 8"/>
</dbReference>
<dbReference type="GO" id="GO:0008270">
    <property type="term" value="F:zinc ion binding"/>
    <property type="evidence" value="ECO:0007669"/>
    <property type="project" value="InterPro"/>
</dbReference>
<dbReference type="InterPro" id="IPR021190">
    <property type="entry name" value="Pept_M10A"/>
</dbReference>
<dbReference type="InterPro" id="IPR018486">
    <property type="entry name" value="Hemopexin_CS"/>
</dbReference>
<feature type="binding site" evidence="19">
    <location>
        <position position="228"/>
    </location>
    <ligand>
        <name>Zn(2+)</name>
        <dbReference type="ChEBI" id="CHEBI:29105"/>
        <label>2</label>
        <note>catalytic</note>
    </ligand>
</feature>
<dbReference type="Gene3D" id="3.40.390.10">
    <property type="entry name" value="Collagenase (Catalytic Domain)"/>
    <property type="match status" value="1"/>
</dbReference>
<protein>
    <recommendedName>
        <fullName evidence="17">interstitial collagenase</fullName>
        <ecNumber evidence="17">3.4.24.7</ecNumber>
    </recommendedName>
</protein>
<evidence type="ECO:0000256" key="8">
    <source>
        <dbReference type="ARBA" id="ARBA00022737"/>
    </source>
</evidence>
<feature type="repeat" description="Hemopexin" evidence="24">
    <location>
        <begin position="375"/>
        <end position="423"/>
    </location>
</feature>
<dbReference type="SUPFAM" id="SSF47090">
    <property type="entry name" value="PGBD-like"/>
    <property type="match status" value="1"/>
</dbReference>
<evidence type="ECO:0000256" key="23">
    <source>
        <dbReference type="PIRSR" id="PIRSR621190-5"/>
    </source>
</evidence>
<feature type="binding site" evidence="20">
    <location>
        <position position="381"/>
    </location>
    <ligand>
        <name>Ca(2+)</name>
        <dbReference type="ChEBI" id="CHEBI:29108"/>
        <label>5</label>
    </ligand>
</feature>
<keyword evidence="5" id="KW-0645">Protease</keyword>
<keyword evidence="7 25" id="KW-0732">Signal</keyword>
<dbReference type="SMART" id="SM00120">
    <property type="entry name" value="HX"/>
    <property type="match status" value="4"/>
</dbReference>
<dbReference type="Pfam" id="PF00045">
    <property type="entry name" value="Hemopexin"/>
    <property type="match status" value="4"/>
</dbReference>
<feature type="binding site" evidence="20">
    <location>
        <position position="430"/>
    </location>
    <ligand>
        <name>Ca(2+)</name>
        <dbReference type="ChEBI" id="CHEBI:29108"/>
        <label>5</label>
    </ligand>
</feature>
<feature type="binding site" evidence="20">
    <location>
        <position position="196"/>
    </location>
    <ligand>
        <name>Zn(2+)</name>
        <dbReference type="ChEBI" id="CHEBI:29105"/>
        <label>1</label>
    </ligand>
</feature>
<dbReference type="AlphaFoldDB" id="A0AAV7NEA4"/>
<feature type="binding site" description="in inhibited form" evidence="20">
    <location>
        <position position="92"/>
    </location>
    <ligand>
        <name>Zn(2+)</name>
        <dbReference type="ChEBI" id="CHEBI:29105"/>
        <label>2</label>
        <note>catalytic</note>
    </ligand>
</feature>
<feature type="binding site" evidence="20">
    <location>
        <position position="201"/>
    </location>
    <ligand>
        <name>Ca(2+)</name>
        <dbReference type="ChEBI" id="CHEBI:29108"/>
        <label>3</label>
    </ligand>
</feature>
<dbReference type="Pfam" id="PF00413">
    <property type="entry name" value="Peptidase_M10"/>
    <property type="match status" value="1"/>
</dbReference>
<evidence type="ECO:0000256" key="21">
    <source>
        <dbReference type="PIRSR" id="PIRSR621190-3"/>
    </source>
</evidence>
<comment type="cofactor">
    <cofactor evidence="20">
        <name>Zn(2+)</name>
        <dbReference type="ChEBI" id="CHEBI:29105"/>
    </cofactor>
    <text evidence="20">Binds 2 Zn(2+) ions per subunit.</text>
</comment>
<feature type="binding site" evidence="20">
    <location>
        <position position="194"/>
    </location>
    <ligand>
        <name>Ca(2+)</name>
        <dbReference type="ChEBI" id="CHEBI:29108"/>
        <label>2</label>
    </ligand>
</feature>
<keyword evidence="11 20" id="KW-0106">Calcium</keyword>
<keyword evidence="28" id="KW-1185">Reference proteome</keyword>
<evidence type="ECO:0000256" key="10">
    <source>
        <dbReference type="ARBA" id="ARBA00022833"/>
    </source>
</evidence>
<comment type="cofactor">
    <cofactor evidence="20">
        <name>Ca(2+)</name>
        <dbReference type="ChEBI" id="CHEBI:29108"/>
    </cofactor>
    <text evidence="20">Can bind about 5 Ca(2+) ions per subunit.</text>
</comment>
<feature type="binding site" evidence="20">
    <location>
        <position position="192"/>
    </location>
    <ligand>
        <name>Ca(2+)</name>
        <dbReference type="ChEBI" id="CHEBI:29108"/>
        <label>2</label>
    </ligand>
</feature>
<feature type="repeat" description="Hemopexin" evidence="24">
    <location>
        <begin position="424"/>
        <end position="467"/>
    </location>
</feature>
<evidence type="ECO:0000256" key="16">
    <source>
        <dbReference type="ARBA" id="ARBA00036005"/>
    </source>
</evidence>
<dbReference type="SMART" id="SM00235">
    <property type="entry name" value="ZnMc"/>
    <property type="match status" value="1"/>
</dbReference>
<dbReference type="FunFam" id="3.40.390.10:FF:000007">
    <property type="entry name" value="Collagenase 3"/>
    <property type="match status" value="1"/>
</dbReference>
<organism evidence="27 28">
    <name type="scientific">Pleurodeles waltl</name>
    <name type="common">Iberian ribbed newt</name>
    <dbReference type="NCBI Taxonomy" id="8319"/>
    <lineage>
        <taxon>Eukaryota</taxon>
        <taxon>Metazoa</taxon>
        <taxon>Chordata</taxon>
        <taxon>Craniata</taxon>
        <taxon>Vertebrata</taxon>
        <taxon>Euteleostomi</taxon>
        <taxon>Amphibia</taxon>
        <taxon>Batrachia</taxon>
        <taxon>Caudata</taxon>
        <taxon>Salamandroidea</taxon>
        <taxon>Salamandridae</taxon>
        <taxon>Pleurodelinae</taxon>
        <taxon>Pleurodeles</taxon>
    </lineage>
</organism>
<dbReference type="CDD" id="cd04278">
    <property type="entry name" value="ZnMc_MMP"/>
    <property type="match status" value="1"/>
</dbReference>
<dbReference type="InterPro" id="IPR001818">
    <property type="entry name" value="Pept_M10_metallopeptidase"/>
</dbReference>
<evidence type="ECO:0000313" key="28">
    <source>
        <dbReference type="Proteomes" id="UP001066276"/>
    </source>
</evidence>
<feature type="repeat" description="Hemopexin" evidence="24">
    <location>
        <begin position="277"/>
        <end position="326"/>
    </location>
</feature>
<evidence type="ECO:0000256" key="2">
    <source>
        <dbReference type="ARBA" id="ARBA00010370"/>
    </source>
</evidence>
<evidence type="ECO:0000256" key="9">
    <source>
        <dbReference type="ARBA" id="ARBA00022801"/>
    </source>
</evidence>
<dbReference type="PIRSF" id="PIRSF001191">
    <property type="entry name" value="Peptidase_M10A_matrix"/>
    <property type="match status" value="1"/>
</dbReference>
<sequence length="470" mass="53058">MQSLPCLLLLLCAAGSRAFPAASDSGSEESDVQRAEAYLKRFYDLDTEKKKFARKNGSPFSEKLREMQTFFGLEVTGRLDSETLEVMEKPRCGVPDVARYSITPGRPVWKNKDITYRILNYTPDLAQADVDAAIQRALNVWADVTPLTFTRLYEGTADIQISFAAGDHGDNSPFDGPDGLLAHAFEPGKGIGGDAHFDEDERWTKGSERYNLFLVAAHEFGHSLGLSHSNDPGALMYPTYSSTDPDEFRLPQDDINGIQSLYGESEDPVQPTGPTTPSICDTKVIFDAVATLRGEMLFFKERFFWRRHAQYPEAELHFIKSFWPSLPSDIEAAYENPERDEVLIFKGSKFWALNGYDVVQGYPKNIHSLGFPKTVKKIDAAVHNEETGKTFFFVGNKYWSYDERTRAMDEGFPKETVNDFPGIGQKVHAVVQSNGFLYFFSGKYQLEFSMKSKRVMRVMRNNSWLGCKEA</sequence>
<dbReference type="PROSITE" id="PS00024">
    <property type="entry name" value="HEMOPEXIN"/>
    <property type="match status" value="1"/>
</dbReference>
<dbReference type="InterPro" id="IPR018487">
    <property type="entry name" value="Hemopexin-like_repeat"/>
</dbReference>
<feature type="signal peptide" evidence="25">
    <location>
        <begin position="1"/>
        <end position="18"/>
    </location>
</feature>
<evidence type="ECO:0000256" key="12">
    <source>
        <dbReference type="ARBA" id="ARBA00023049"/>
    </source>
</evidence>
<comment type="subcellular location">
    <subcellularLocation>
        <location evidence="1">Secreted</location>
        <location evidence="1">Extracellular space</location>
        <location evidence="1">Extracellular matrix</location>
    </subcellularLocation>
</comment>
<evidence type="ECO:0000256" key="25">
    <source>
        <dbReference type="SAM" id="SignalP"/>
    </source>
</evidence>
<dbReference type="FunFam" id="2.110.10.10:FF:000002">
    <property type="entry name" value="Matrix metallopeptidase 3"/>
    <property type="match status" value="1"/>
</dbReference>
<comment type="catalytic activity">
    <reaction evidence="16">
        <text>Cleavage of the triple helix of collagen at about three-quarters of the length of the molecule from the N-terminus, at 775-Gly-|-Ile-776 in the alpha1(I) chain. Cleaves synthetic substrates and alpha-macroglobulins at bonds where P1' is a hydrophobic residue.</text>
        <dbReference type="EC" id="3.4.24.7"/>
    </reaction>
</comment>
<evidence type="ECO:0000256" key="5">
    <source>
        <dbReference type="ARBA" id="ARBA00022670"/>
    </source>
</evidence>
<dbReference type="Gene3D" id="2.110.10.10">
    <property type="entry name" value="Hemopexin-like domain"/>
    <property type="match status" value="1"/>
</dbReference>
<feature type="chain" id="PRO_5043586029" description="interstitial collagenase" evidence="25">
    <location>
        <begin position="19"/>
        <end position="470"/>
    </location>
</feature>